<feature type="transmembrane region" description="Helical" evidence="3">
    <location>
        <begin position="517"/>
        <end position="537"/>
    </location>
</feature>
<evidence type="ECO:0000256" key="1">
    <source>
        <dbReference type="SAM" id="Coils"/>
    </source>
</evidence>
<evidence type="ECO:0008006" key="6">
    <source>
        <dbReference type="Google" id="ProtNLM"/>
    </source>
</evidence>
<keyword evidence="3" id="KW-0472">Membrane</keyword>
<feature type="transmembrane region" description="Helical" evidence="3">
    <location>
        <begin position="688"/>
        <end position="708"/>
    </location>
</feature>
<gene>
    <name evidence="4" type="ORF">CSC94_06460</name>
</gene>
<feature type="transmembrane region" description="Helical" evidence="3">
    <location>
        <begin position="407"/>
        <end position="432"/>
    </location>
</feature>
<dbReference type="Pfam" id="PF10101">
    <property type="entry name" value="DUF2339"/>
    <property type="match status" value="2"/>
</dbReference>
<feature type="transmembrane region" description="Helical" evidence="3">
    <location>
        <begin position="920"/>
        <end position="941"/>
    </location>
</feature>
<keyword evidence="3" id="KW-0812">Transmembrane</keyword>
<feature type="transmembrane region" description="Helical" evidence="3">
    <location>
        <begin position="549"/>
        <end position="569"/>
    </location>
</feature>
<dbReference type="Proteomes" id="UP000221168">
    <property type="component" value="Unassembled WGS sequence"/>
</dbReference>
<feature type="transmembrane region" description="Helical" evidence="3">
    <location>
        <begin position="655"/>
        <end position="673"/>
    </location>
</feature>
<feature type="transmembrane region" description="Helical" evidence="3">
    <location>
        <begin position="330"/>
        <end position="347"/>
    </location>
</feature>
<dbReference type="OrthoDB" id="5422830at2"/>
<name>A0A2G1QSV4_9HYPH</name>
<feature type="transmembrane region" description="Helical" evidence="3">
    <location>
        <begin position="891"/>
        <end position="908"/>
    </location>
</feature>
<dbReference type="AlphaFoldDB" id="A0A2G1QSV4"/>
<feature type="transmembrane region" description="Helical" evidence="3">
    <location>
        <begin position="630"/>
        <end position="648"/>
    </location>
</feature>
<keyword evidence="1" id="KW-0175">Coiled coil</keyword>
<proteinExistence type="predicted"/>
<feature type="transmembrane region" description="Helical" evidence="3">
    <location>
        <begin position="985"/>
        <end position="1005"/>
    </location>
</feature>
<feature type="compositionally biased region" description="Pro residues" evidence="2">
    <location>
        <begin position="147"/>
        <end position="157"/>
    </location>
</feature>
<accession>A0A2G1QSV4</accession>
<feature type="compositionally biased region" description="Low complexity" evidence="2">
    <location>
        <begin position="84"/>
        <end position="146"/>
    </location>
</feature>
<dbReference type="EMBL" id="PDVP01000002">
    <property type="protein sequence ID" value="PHP68288.1"/>
    <property type="molecule type" value="Genomic_DNA"/>
</dbReference>
<feature type="transmembrane region" description="Helical" evidence="3">
    <location>
        <begin position="1050"/>
        <end position="1068"/>
    </location>
</feature>
<feature type="transmembrane region" description="Helical" evidence="3">
    <location>
        <begin position="953"/>
        <end position="973"/>
    </location>
</feature>
<feature type="transmembrane region" description="Helical" evidence="3">
    <location>
        <begin position="789"/>
        <end position="806"/>
    </location>
</feature>
<evidence type="ECO:0000313" key="5">
    <source>
        <dbReference type="Proteomes" id="UP000221168"/>
    </source>
</evidence>
<feature type="compositionally biased region" description="Low complexity" evidence="2">
    <location>
        <begin position="160"/>
        <end position="169"/>
    </location>
</feature>
<feature type="transmembrane region" description="Helical" evidence="3">
    <location>
        <begin position="605"/>
        <end position="624"/>
    </location>
</feature>
<feature type="transmembrane region" description="Helical" evidence="3">
    <location>
        <begin position="257"/>
        <end position="277"/>
    </location>
</feature>
<feature type="transmembrane region" description="Helical" evidence="3">
    <location>
        <begin position="380"/>
        <end position="400"/>
    </location>
</feature>
<protein>
    <recommendedName>
        <fullName evidence="6">DUF2339 domain-containing protein</fullName>
    </recommendedName>
</protein>
<feature type="transmembrane region" description="Helical" evidence="3">
    <location>
        <begin position="354"/>
        <end position="374"/>
    </location>
</feature>
<evidence type="ECO:0000256" key="2">
    <source>
        <dbReference type="SAM" id="MobiDB-lite"/>
    </source>
</evidence>
<dbReference type="PANTHER" id="PTHR38434">
    <property type="entry name" value="BLL2549 PROTEIN"/>
    <property type="match status" value="1"/>
</dbReference>
<feature type="coiled-coil region" evidence="1">
    <location>
        <begin position="47"/>
        <end position="81"/>
    </location>
</feature>
<feature type="transmembrane region" description="Helical" evidence="3">
    <location>
        <begin position="720"/>
        <end position="738"/>
    </location>
</feature>
<feature type="transmembrane region" description="Helical" evidence="3">
    <location>
        <begin position="188"/>
        <end position="206"/>
    </location>
</feature>
<comment type="caution">
    <text evidence="4">The sequence shown here is derived from an EMBL/GenBank/DDBJ whole genome shotgun (WGS) entry which is preliminary data.</text>
</comment>
<feature type="transmembrane region" description="Helical" evidence="3">
    <location>
        <begin position="758"/>
        <end position="777"/>
    </location>
</feature>
<feature type="transmembrane region" description="Helical" evidence="3">
    <location>
        <begin position="306"/>
        <end position="324"/>
    </location>
</feature>
<feature type="region of interest" description="Disordered" evidence="2">
    <location>
        <begin position="82"/>
        <end position="174"/>
    </location>
</feature>
<feature type="transmembrane region" description="Helical" evidence="3">
    <location>
        <begin position="826"/>
        <end position="844"/>
    </location>
</feature>
<feature type="transmembrane region" description="Helical" evidence="3">
    <location>
        <begin position="20"/>
        <end position="43"/>
    </location>
</feature>
<evidence type="ECO:0000256" key="3">
    <source>
        <dbReference type="SAM" id="Phobius"/>
    </source>
</evidence>
<keyword evidence="5" id="KW-1185">Reference proteome</keyword>
<dbReference type="PANTHER" id="PTHR38434:SF1">
    <property type="entry name" value="BLL2549 PROTEIN"/>
    <property type="match status" value="1"/>
</dbReference>
<sequence>MLHPAHAGLSLVSDRKTTGLYLYLDFSNLIAGLAVIGFLAWLLRRHLNALKQRLADQEARLETAENILSVANLRLKALEGQTGAAQKPPADGAATAAAEAAPSSTEATVTPPADKASEASPPLLAPAAANSPDDTVAADAGDRPAGPDLPPPLPPRAPVDEPVPAAARAGPQAELPARSLEETIGSRWAIWVGGLAFALGGLFLVRYSIEAGLFGPRIRMAVAALAGLLAMAGGEIVRRRQDRLGPEADRLAQTPAILTAAGVLILFGVAYAAHAVYGWVPSSVGFVTMGLVSLVAIALAIPHGTALAGLGLVGSFATPLLVVATEPRPYPLFGFFAVVLVAAAALSRLKEAGWVLVLGLAGTAFWLVLDARFSAAPVPWASLIALAAMVGAVAAVWLAARDEPESLAVAIAGRVGVPVFAAALLTLLAALYALGSMGLTDASVRHAAGITALLLLFMALWRPGGIHGAPAGALLVSGVLAGWMLDQVDAVGVVTNALGEGGDRLLASGPAPDETAYLVYAFALAVPFLAACVLMAWRLAQARMTAMLWAFSGVLPSLVALVLAVASYARWDEDYAYGPAALAIAALIAAGAWVVWGREEADRPLYSASAVLFVAASLPLGLAVHLLATAAWTGILLAAIALALVLASARDGHPVFGWIAALGAAVVLVRFAVDPTVADPQALSTTPVLNWLTPGYFLPAIAFALSARSLRRMGATTPRNLMEAFALTAAMAGAAMLIRHGMNDGVVTFGGPVTLGEQSLYTLLAFGASFAVVRLDANAPSPVLRYGSMLLGGAGVVLAALRHLVWLNPVWTGETVGTWPLVNLLMPAYLLPGLMAAIVAWQAIGRRPLPYVQLIAGVAGLLLFAWLNLEIRHVWQGPSLAWENPTRIGELYTYPVAWLLLSLAFGLAPREVRPSRGLEWASLALGAAAAAFAFTINLFVANPYFGNDWVGTWPLVNWLAYGFLLPGILAASVARQSADRRPAPFVQSMGAISALLLFAWLNLEIRHLWQGPYLGDWKATSDGETYTYSAAWLVVGLGLLVAGLRLDRQVLRAASGVLVVLTVLKVFLFDMAELEGVLRAASFMGLGASLIGIGLFYQRVLGRMKAVTPPAEGQGG</sequence>
<feature type="transmembrane region" description="Helical" evidence="3">
    <location>
        <begin position="1080"/>
        <end position="1097"/>
    </location>
</feature>
<feature type="transmembrane region" description="Helical" evidence="3">
    <location>
        <begin position="444"/>
        <end position="461"/>
    </location>
</feature>
<reference evidence="4 5" key="1">
    <citation type="submission" date="2017-10" db="EMBL/GenBank/DDBJ databases">
        <title>Sedimentibacterium mangrovi gen. nov., sp. nov., a novel member of family Phyllobacteriacea isolated from mangrove sediment.</title>
        <authorList>
            <person name="Liao H."/>
            <person name="Tian Y."/>
        </authorList>
    </citation>
    <scope>NUCLEOTIDE SEQUENCE [LARGE SCALE GENOMIC DNA]</scope>
    <source>
        <strain evidence="4 5">X9-2-2</strain>
    </source>
</reference>
<feature type="transmembrane region" description="Helical" evidence="3">
    <location>
        <begin position="218"/>
        <end position="237"/>
    </location>
</feature>
<organism evidence="4 5">
    <name type="scientific">Zhengella mangrovi</name>
    <dbReference type="NCBI Taxonomy" id="1982044"/>
    <lineage>
        <taxon>Bacteria</taxon>
        <taxon>Pseudomonadati</taxon>
        <taxon>Pseudomonadota</taxon>
        <taxon>Alphaproteobacteria</taxon>
        <taxon>Hyphomicrobiales</taxon>
        <taxon>Notoacmeibacteraceae</taxon>
        <taxon>Zhengella</taxon>
    </lineage>
</organism>
<feature type="transmembrane region" description="Helical" evidence="3">
    <location>
        <begin position="851"/>
        <end position="871"/>
    </location>
</feature>
<dbReference type="InterPro" id="IPR019286">
    <property type="entry name" value="DUF2339_TM"/>
</dbReference>
<feature type="transmembrane region" description="Helical" evidence="3">
    <location>
        <begin position="575"/>
        <end position="596"/>
    </location>
</feature>
<feature type="transmembrane region" description="Helical" evidence="3">
    <location>
        <begin position="1025"/>
        <end position="1043"/>
    </location>
</feature>
<keyword evidence="3" id="KW-1133">Transmembrane helix</keyword>
<evidence type="ECO:0000313" key="4">
    <source>
        <dbReference type="EMBL" id="PHP68288.1"/>
    </source>
</evidence>